<sequence>MELAMKVAEAVHVLNHDTQSCNRVAANQWLVQFQQTHAAWDVATAILTADHRLPLASNFEVEFFAAQILKRKIQNEGYLLQLGAKDALLNALLLAVKRFSTGPPQLLTQICLALSALVLQVVAHGNPIEQLFYSLRNLQSQADGNVAVLEMLTVLPEEVVDNQRVDSKISSLHKSHYTQELLSHTPMVLEFLLQQSEVNFDGSLQQHERNRKILRCLLSWVKAGCFSEISSGMLPAHPLLNFVFNSLQVPLSFDLAIEVLVELVTKHEGVPQILLCRVQYLKEVLLFPALARGDMKVIGGLACLLSEIGQAAPSLIVEASAEALALADALLSCVAFPCEDWEIADSTLQFWSTLASYILGIDEDGAKSRKHLEDTFSPVFSALLDSLLLRSQVDDSTFNAERRVVDLPDGLIHFRMNLVELLVDICHLLGSSTFMQKLFIGGWAPQNLSIPWKEVESKLFALNAAADVIIQDGQSYDFSVVMQLVTMLSTKPPDGLKGFICIVYRSLADAVGSYSKWISTFKENFRPLLLFLAIGISEPLSSNACASALRKVCEDASVVIYEPSNLEILMWIGEGLEKWHLSLEDDEEVMHAISLVLGSVPNRELKNNLLARLLSSSYEAIGKLVDPESSLSLKQNPAAYTQVLNAASRGLHRMGTVFSHLSISVATEPAADDSILSLLRVFWPILEKIFGSEHMESGNLSIAACRALSLAIQSSGQHFVTLLPKVLDWLSTNFVLFQNHECYIRTASIVVEEFGHLEEYGPIFVTMFERFTHAASVMALTSSYICDQEPDLVEAYTNFASTFIRSCNKDALSACGSLLEISIQKAAICCTAMHRGAALAAMSYLSCFLDVSLVSLLGCMNCITEGSFNTTAIHVISHSGEGLVSNVVYALLGVSAMSRVHKCATILQQLAAICTLSERTTWKAILCWQTLHGWLQSAVQALPAEYLNHGEAEALVPLWSKALADAASDYIESKNSDGLKSDFGHMQGKGGRVLKRLVREFADAHRNIPNLT</sequence>
<evidence type="ECO:0000313" key="2">
    <source>
        <dbReference type="EMBL" id="KAK7286511.1"/>
    </source>
</evidence>
<dbReference type="InterPro" id="IPR051345">
    <property type="entry name" value="Importin_beta-like_NTR"/>
</dbReference>
<dbReference type="InterPro" id="IPR013598">
    <property type="entry name" value="Exportin-1/Importin-b-like"/>
</dbReference>
<accession>A0AAN9IUR5</accession>
<dbReference type="EMBL" id="JAYKXN010000005">
    <property type="protein sequence ID" value="KAK7286511.1"/>
    <property type="molecule type" value="Genomic_DNA"/>
</dbReference>
<gene>
    <name evidence="2" type="ORF">RJT34_21555</name>
</gene>
<protein>
    <recommendedName>
        <fullName evidence="1">Exportin-1/Importin-beta-like domain-containing protein</fullName>
    </recommendedName>
</protein>
<dbReference type="InterPro" id="IPR057941">
    <property type="entry name" value="TPR_TNPO3_IPO13_2nd"/>
</dbReference>
<dbReference type="FunFam" id="1.25.10.10:FF:000450">
    <property type="entry name" value="ARM repeat superfamily protein"/>
    <property type="match status" value="1"/>
</dbReference>
<dbReference type="InterPro" id="IPR011989">
    <property type="entry name" value="ARM-like"/>
</dbReference>
<proteinExistence type="predicted"/>
<name>A0AAN9IUR5_CLITE</name>
<dbReference type="Pfam" id="PF24138">
    <property type="entry name" value="TPR_TNPO3_IPO13_2nd"/>
    <property type="match status" value="1"/>
</dbReference>
<dbReference type="Proteomes" id="UP001359559">
    <property type="component" value="Unassembled WGS sequence"/>
</dbReference>
<dbReference type="AlphaFoldDB" id="A0AAN9IUR5"/>
<dbReference type="PANTHER" id="PTHR12363:SF44">
    <property type="entry name" value="ARM REPEAT SUPERFAMILY PROTEIN"/>
    <property type="match status" value="1"/>
</dbReference>
<keyword evidence="3" id="KW-1185">Reference proteome</keyword>
<feature type="domain" description="Exportin-1/Importin-beta-like" evidence="1">
    <location>
        <begin position="103"/>
        <end position="260"/>
    </location>
</feature>
<comment type="caution">
    <text evidence="2">The sequence shown here is derived from an EMBL/GenBank/DDBJ whole genome shotgun (WGS) entry which is preliminary data.</text>
</comment>
<evidence type="ECO:0000259" key="1">
    <source>
        <dbReference type="Pfam" id="PF08389"/>
    </source>
</evidence>
<evidence type="ECO:0000313" key="3">
    <source>
        <dbReference type="Proteomes" id="UP001359559"/>
    </source>
</evidence>
<organism evidence="2 3">
    <name type="scientific">Clitoria ternatea</name>
    <name type="common">Butterfly pea</name>
    <dbReference type="NCBI Taxonomy" id="43366"/>
    <lineage>
        <taxon>Eukaryota</taxon>
        <taxon>Viridiplantae</taxon>
        <taxon>Streptophyta</taxon>
        <taxon>Embryophyta</taxon>
        <taxon>Tracheophyta</taxon>
        <taxon>Spermatophyta</taxon>
        <taxon>Magnoliopsida</taxon>
        <taxon>eudicotyledons</taxon>
        <taxon>Gunneridae</taxon>
        <taxon>Pentapetalae</taxon>
        <taxon>rosids</taxon>
        <taxon>fabids</taxon>
        <taxon>Fabales</taxon>
        <taxon>Fabaceae</taxon>
        <taxon>Papilionoideae</taxon>
        <taxon>50 kb inversion clade</taxon>
        <taxon>NPAAA clade</taxon>
        <taxon>indigoferoid/millettioid clade</taxon>
        <taxon>Phaseoleae</taxon>
        <taxon>Clitoria</taxon>
    </lineage>
</organism>
<dbReference type="PANTHER" id="PTHR12363">
    <property type="entry name" value="TRANSPORTIN 3 AND IMPORTIN 13"/>
    <property type="match status" value="1"/>
</dbReference>
<dbReference type="InterPro" id="IPR058537">
    <property type="entry name" value="TPR_TNPO3_IPO13_4th"/>
</dbReference>
<dbReference type="Pfam" id="PF24139">
    <property type="entry name" value="TPR_TNPO3_IPO13_4th"/>
    <property type="match status" value="1"/>
</dbReference>
<dbReference type="GO" id="GO:0006606">
    <property type="term" value="P:protein import into nucleus"/>
    <property type="evidence" value="ECO:0007669"/>
    <property type="project" value="TreeGrafter"/>
</dbReference>
<dbReference type="InterPro" id="IPR016024">
    <property type="entry name" value="ARM-type_fold"/>
</dbReference>
<dbReference type="Gene3D" id="1.25.10.10">
    <property type="entry name" value="Leucine-rich Repeat Variant"/>
    <property type="match status" value="1"/>
</dbReference>
<reference evidence="2 3" key="1">
    <citation type="submission" date="2024-01" db="EMBL/GenBank/DDBJ databases">
        <title>The genomes of 5 underutilized Papilionoideae crops provide insights into root nodulation and disease resistance.</title>
        <authorList>
            <person name="Yuan L."/>
        </authorList>
    </citation>
    <scope>NUCLEOTIDE SEQUENCE [LARGE SCALE GENOMIC DNA]</scope>
    <source>
        <strain evidence="2">LY-2023</strain>
        <tissue evidence="2">Leaf</tissue>
    </source>
</reference>
<dbReference type="GO" id="GO:0005737">
    <property type="term" value="C:cytoplasm"/>
    <property type="evidence" value="ECO:0007669"/>
    <property type="project" value="TreeGrafter"/>
</dbReference>
<dbReference type="Pfam" id="PF08389">
    <property type="entry name" value="Xpo1"/>
    <property type="match status" value="1"/>
</dbReference>
<dbReference type="SUPFAM" id="SSF48371">
    <property type="entry name" value="ARM repeat"/>
    <property type="match status" value="1"/>
</dbReference>